<feature type="domain" description="DC1" evidence="2">
    <location>
        <begin position="87"/>
        <end position="135"/>
    </location>
</feature>
<comment type="caution">
    <text evidence="3">The sequence shown here is derived from an EMBL/GenBank/DDBJ whole genome shotgun (WGS) entry which is preliminary data.</text>
</comment>
<keyword evidence="1" id="KW-0677">Repeat</keyword>
<dbReference type="AlphaFoldDB" id="A0AAV5IGH8"/>
<name>A0AAV5IGH8_9ROSI</name>
<dbReference type="Pfam" id="PF03107">
    <property type="entry name" value="C1_2"/>
    <property type="match status" value="3"/>
</dbReference>
<evidence type="ECO:0000313" key="3">
    <source>
        <dbReference type="EMBL" id="GKU98220.1"/>
    </source>
</evidence>
<keyword evidence="4" id="KW-1185">Reference proteome</keyword>
<evidence type="ECO:0000256" key="1">
    <source>
        <dbReference type="ARBA" id="ARBA00022737"/>
    </source>
</evidence>
<gene>
    <name evidence="3" type="ORF">SLEP1_g11252</name>
</gene>
<sequence length="260" mass="28309">MELPQVPPPKKSPLIDSPTSPQLIMGEQIIHFSHPQHPLSQVDLPNCFTCASCKEYGAGKRYTCSQCDFQLHDFCALAPSALKSHPLHFQHKLLFFSKPVKGGLLKSRCDICAKPIRGSAFICTACNFQMHPCCAMLSTELDVPAHPHTLKILPVVQYSSNGNLDFQCGECKRRRSGRVYRCTVCDYHLHAVCAKSMINGLQANGFKGVEKPGMLGTAARVASKVVIEFIGGLIEGLGEGVGQVLIQSVTTTAGKHHITP</sequence>
<feature type="domain" description="DC1" evidence="2">
    <location>
        <begin position="145"/>
        <end position="194"/>
    </location>
</feature>
<protein>
    <recommendedName>
        <fullName evidence="2">DC1 domain-containing protein</fullName>
    </recommendedName>
</protein>
<accession>A0AAV5IGH8</accession>
<dbReference type="EMBL" id="BPVZ01000012">
    <property type="protein sequence ID" value="GKU98220.1"/>
    <property type="molecule type" value="Genomic_DNA"/>
</dbReference>
<proteinExistence type="predicted"/>
<dbReference type="SUPFAM" id="SSF57889">
    <property type="entry name" value="Cysteine-rich domain"/>
    <property type="match status" value="1"/>
</dbReference>
<feature type="domain" description="DC1" evidence="2">
    <location>
        <begin position="32"/>
        <end position="76"/>
    </location>
</feature>
<organism evidence="3 4">
    <name type="scientific">Rubroshorea leprosula</name>
    <dbReference type="NCBI Taxonomy" id="152421"/>
    <lineage>
        <taxon>Eukaryota</taxon>
        <taxon>Viridiplantae</taxon>
        <taxon>Streptophyta</taxon>
        <taxon>Embryophyta</taxon>
        <taxon>Tracheophyta</taxon>
        <taxon>Spermatophyta</taxon>
        <taxon>Magnoliopsida</taxon>
        <taxon>eudicotyledons</taxon>
        <taxon>Gunneridae</taxon>
        <taxon>Pentapetalae</taxon>
        <taxon>rosids</taxon>
        <taxon>malvids</taxon>
        <taxon>Malvales</taxon>
        <taxon>Dipterocarpaceae</taxon>
        <taxon>Rubroshorea</taxon>
    </lineage>
</organism>
<evidence type="ECO:0000313" key="4">
    <source>
        <dbReference type="Proteomes" id="UP001054252"/>
    </source>
</evidence>
<dbReference type="Proteomes" id="UP001054252">
    <property type="component" value="Unassembled WGS sequence"/>
</dbReference>
<dbReference type="PANTHER" id="PTHR47841:SF3">
    <property type="entry name" value="OS09G0492800 PROTEIN"/>
    <property type="match status" value="1"/>
</dbReference>
<evidence type="ECO:0000259" key="2">
    <source>
        <dbReference type="Pfam" id="PF03107"/>
    </source>
</evidence>
<dbReference type="PANTHER" id="PTHR47841">
    <property type="entry name" value="DIACYLGLYCEROL KINASE THETA-LIKE-RELATED"/>
    <property type="match status" value="1"/>
</dbReference>
<dbReference type="InterPro" id="IPR046349">
    <property type="entry name" value="C1-like_sf"/>
</dbReference>
<dbReference type="InterPro" id="IPR004146">
    <property type="entry name" value="DC1"/>
</dbReference>
<reference evidence="3 4" key="1">
    <citation type="journal article" date="2021" name="Commun. Biol.">
        <title>The genome of Shorea leprosula (Dipterocarpaceae) highlights the ecological relevance of drought in aseasonal tropical rainforests.</title>
        <authorList>
            <person name="Ng K.K.S."/>
            <person name="Kobayashi M.J."/>
            <person name="Fawcett J.A."/>
            <person name="Hatakeyama M."/>
            <person name="Paape T."/>
            <person name="Ng C.H."/>
            <person name="Ang C.C."/>
            <person name="Tnah L.H."/>
            <person name="Lee C.T."/>
            <person name="Nishiyama T."/>
            <person name="Sese J."/>
            <person name="O'Brien M.J."/>
            <person name="Copetti D."/>
            <person name="Mohd Noor M.I."/>
            <person name="Ong R.C."/>
            <person name="Putra M."/>
            <person name="Sireger I.Z."/>
            <person name="Indrioko S."/>
            <person name="Kosugi Y."/>
            <person name="Izuno A."/>
            <person name="Isagi Y."/>
            <person name="Lee S.L."/>
            <person name="Shimizu K.K."/>
        </authorList>
    </citation>
    <scope>NUCLEOTIDE SEQUENCE [LARGE SCALE GENOMIC DNA]</scope>
    <source>
        <strain evidence="3">214</strain>
    </source>
</reference>